<feature type="domain" description="Kazal-like" evidence="7">
    <location>
        <begin position="658"/>
        <end position="707"/>
    </location>
</feature>
<dbReference type="SUPFAM" id="SSF100895">
    <property type="entry name" value="Kazal-type serine protease inhibitors"/>
    <property type="match status" value="6"/>
</dbReference>
<evidence type="ECO:0000256" key="1">
    <source>
        <dbReference type="ARBA" id="ARBA00022782"/>
    </source>
</evidence>
<evidence type="ECO:0000259" key="6">
    <source>
        <dbReference type="PROSITE" id="PS50027"/>
    </source>
</evidence>
<keyword evidence="9" id="KW-1185">Reference proteome</keyword>
<dbReference type="GO" id="GO:0048513">
    <property type="term" value="P:animal organ development"/>
    <property type="evidence" value="ECO:0007669"/>
    <property type="project" value="UniProtKB-ARBA"/>
</dbReference>
<dbReference type="SUPFAM" id="SSF57196">
    <property type="entry name" value="EGF/Laminin"/>
    <property type="match status" value="1"/>
</dbReference>
<dbReference type="GO" id="GO:0005576">
    <property type="term" value="C:extracellular region"/>
    <property type="evidence" value="ECO:0007669"/>
    <property type="project" value="TreeGrafter"/>
</dbReference>
<dbReference type="SMART" id="SM00280">
    <property type="entry name" value="KAZAL"/>
    <property type="match status" value="6"/>
</dbReference>
<protein>
    <submittedName>
        <fullName evidence="8">(diamondback moth) hypothetical protein</fullName>
    </submittedName>
</protein>
<keyword evidence="2 3" id="KW-1015">Disulfide bond</keyword>
<sequence length="1037" mass="112146">MPQSKSSSSLANNYPLLDMASPKERHNTRSSAFLIQPLRSSVQQAGGRPTLHGCENKKCEFYAVCESDGVSEASCVCPKHCDEGTETEEICGSDNKTYSSICSLRDIACRERRHLFVKHMGTCESCASITCPAGTWCARGACACSNPCADAAREPVCASSHQTYQHECALRRAACEARMRGEPPLTVAYYGECSEDREGNGTEAVVWEPVCASSHQTYQHECALRRAACEARMRGEPPLTVAYYGECSEDREGNGTAPNKPKPDLTNDITDETESSSEPGSAVCARVQCAFEATCAVDAHGQPRCACLFDCAAAAAGAPVCASDMRLYPTLCHMKLEACRRQEDLRLRPLALCRGLELLRLSCACLFDCAAAAAGAPVCASDMRLYPTLCHMKLEACRRQEDLRLRPLALCRGLEFRPCGEDEPLTDETGHMLDCGGGPHRKDCPAGSYYEPLTDETGHMLDCGGGPHRKDCPAGSYCHHTNKAARCCRKDKGTTEKKSCQDSWHGCCADGVTPARGPGGAGCPSQCGCHRLGSVAETCDEAGACACRAGVGGVKCDRCEPGYWGLPRIGTKHAGCIPCGCSAFGSVREDCEQMTGRCVCKPGIQGQKCTVCSNHEHTLGPNGCYDPESTQLPATNCDNMACYFGAYCLVRSGMATCECGPADCPETTPVSVCGSDGRTYLSACHLRAHACRTQSDIVVQAFGPCGAETPQVRRGSRLNRSASRRSERSHTPSPKRTNKHKLEDKHVKFHPSAFNSVETARNDNENPKSADGPELTCVDILPPVGRYCFAEDVIADAQIASTERVETQTTCEVRLNTTTTKKKVEVTTIGNEVMVDESDYSSWEDYLDEKDEDNEMYRVPLFDGRAGMVARARLPAKHFDIFAEVSTVCGEGAVLSASGPRDYLWFGLIDDNIVLRWDAGSGPLDLRAGKVRTDGRTRISIRRYRKDAVLKLESSTLTGSSPGRMSSLDLDPFIYVGHPPDNATRWNGTGSLSGFVGCVHRLRVSGRDVIPPSRGLPLTAHGLRPCTPHNLARLVCP</sequence>
<dbReference type="CDD" id="cd00104">
    <property type="entry name" value="KAZAL_FS"/>
    <property type="match status" value="4"/>
</dbReference>
<dbReference type="SMART" id="SM00282">
    <property type="entry name" value="LamG"/>
    <property type="match status" value="1"/>
</dbReference>
<evidence type="ECO:0000256" key="4">
    <source>
        <dbReference type="SAM" id="MobiDB-lite"/>
    </source>
</evidence>
<feature type="domain" description="Kazal-like" evidence="7">
    <location>
        <begin position="76"/>
        <end position="125"/>
    </location>
</feature>
<evidence type="ECO:0000256" key="3">
    <source>
        <dbReference type="PROSITE-ProRule" id="PRU00460"/>
    </source>
</evidence>
<dbReference type="PRINTS" id="PR00011">
    <property type="entry name" value="EGFLAMININ"/>
</dbReference>
<feature type="domain" description="Laminin G" evidence="5">
    <location>
        <begin position="858"/>
        <end position="1026"/>
    </location>
</feature>
<dbReference type="AlphaFoldDB" id="A0A8S4EPA2"/>
<accession>A0A8S4EPA2</accession>
<dbReference type="InterPro" id="IPR050653">
    <property type="entry name" value="Prot_Inhib_GrowthFact_Antg"/>
</dbReference>
<keyword evidence="3" id="KW-0424">Laminin EGF-like domain</keyword>
<dbReference type="InterPro" id="IPR003645">
    <property type="entry name" value="Fol_N"/>
</dbReference>
<keyword evidence="1" id="KW-0221">Differentiation</keyword>
<feature type="domain" description="Laminin EGF-like" evidence="6">
    <location>
        <begin position="579"/>
        <end position="626"/>
    </location>
</feature>
<proteinExistence type="predicted"/>
<feature type="region of interest" description="Disordered" evidence="4">
    <location>
        <begin position="709"/>
        <end position="774"/>
    </location>
</feature>
<dbReference type="PROSITE" id="PS50027">
    <property type="entry name" value="EGF_LAM_2"/>
    <property type="match status" value="2"/>
</dbReference>
<dbReference type="InterPro" id="IPR002350">
    <property type="entry name" value="Kazal_dom"/>
</dbReference>
<feature type="region of interest" description="Disordered" evidence="4">
    <location>
        <begin position="1"/>
        <end position="25"/>
    </location>
</feature>
<dbReference type="Proteomes" id="UP000653454">
    <property type="component" value="Unassembled WGS sequence"/>
</dbReference>
<dbReference type="PANTHER" id="PTHR10913">
    <property type="entry name" value="FOLLISTATIN-RELATED"/>
    <property type="match status" value="1"/>
</dbReference>
<feature type="disulfide bond" evidence="3">
    <location>
        <begin position="579"/>
        <end position="591"/>
    </location>
</feature>
<evidence type="ECO:0000313" key="9">
    <source>
        <dbReference type="Proteomes" id="UP000653454"/>
    </source>
</evidence>
<evidence type="ECO:0000259" key="7">
    <source>
        <dbReference type="PROSITE" id="PS51465"/>
    </source>
</evidence>
<dbReference type="Gene3D" id="2.10.25.10">
    <property type="entry name" value="Laminin"/>
    <property type="match status" value="2"/>
</dbReference>
<evidence type="ECO:0000259" key="5">
    <source>
        <dbReference type="PROSITE" id="PS50025"/>
    </source>
</evidence>
<dbReference type="Gene3D" id="2.60.120.200">
    <property type="match status" value="1"/>
</dbReference>
<dbReference type="FunFam" id="3.30.60.30:FF:000024">
    <property type="entry name" value="Transmembrane agrin"/>
    <property type="match status" value="2"/>
</dbReference>
<dbReference type="PROSITE" id="PS51465">
    <property type="entry name" value="KAZAL_2"/>
    <property type="match status" value="4"/>
</dbReference>
<dbReference type="SMART" id="SM00274">
    <property type="entry name" value="FOLN"/>
    <property type="match status" value="3"/>
</dbReference>
<feature type="disulfide bond" evidence="3">
    <location>
        <begin position="600"/>
        <end position="609"/>
    </location>
</feature>
<organism evidence="8 9">
    <name type="scientific">Plutella xylostella</name>
    <name type="common">Diamondback moth</name>
    <name type="synonym">Plutella maculipennis</name>
    <dbReference type="NCBI Taxonomy" id="51655"/>
    <lineage>
        <taxon>Eukaryota</taxon>
        <taxon>Metazoa</taxon>
        <taxon>Ecdysozoa</taxon>
        <taxon>Arthropoda</taxon>
        <taxon>Hexapoda</taxon>
        <taxon>Insecta</taxon>
        <taxon>Pterygota</taxon>
        <taxon>Neoptera</taxon>
        <taxon>Endopterygota</taxon>
        <taxon>Lepidoptera</taxon>
        <taxon>Glossata</taxon>
        <taxon>Ditrysia</taxon>
        <taxon>Yponomeutoidea</taxon>
        <taxon>Plutellidae</taxon>
        <taxon>Plutella</taxon>
    </lineage>
</organism>
<feature type="region of interest" description="Disordered" evidence="4">
    <location>
        <begin position="250"/>
        <end position="278"/>
    </location>
</feature>
<dbReference type="InterPro" id="IPR013320">
    <property type="entry name" value="ConA-like_dom_sf"/>
</dbReference>
<dbReference type="FunFam" id="2.10.25.10:FF:000134">
    <property type="entry name" value="Transmembrane agrin"/>
    <property type="match status" value="1"/>
</dbReference>
<feature type="compositionally biased region" description="Polar residues" evidence="4">
    <location>
        <begin position="1"/>
        <end position="12"/>
    </location>
</feature>
<gene>
    <name evidence="8" type="ORF">PLXY2_LOCUS6273</name>
</gene>
<dbReference type="Pfam" id="PF07648">
    <property type="entry name" value="Kazal_2"/>
    <property type="match status" value="6"/>
</dbReference>
<dbReference type="PROSITE" id="PS50025">
    <property type="entry name" value="LAM_G_DOMAIN"/>
    <property type="match status" value="1"/>
</dbReference>
<comment type="caution">
    <text evidence="3">Lacks conserved residue(s) required for the propagation of feature annotation.</text>
</comment>
<dbReference type="SMART" id="SM00180">
    <property type="entry name" value="EGF_Lam"/>
    <property type="match status" value="2"/>
</dbReference>
<dbReference type="CDD" id="cd00110">
    <property type="entry name" value="LamG"/>
    <property type="match status" value="1"/>
</dbReference>
<comment type="caution">
    <text evidence="8">The sequence shown here is derived from an EMBL/GenBank/DDBJ whole genome shotgun (WGS) entry which is preliminary data.</text>
</comment>
<dbReference type="Pfam" id="PF00053">
    <property type="entry name" value="EGF_laminin"/>
    <property type="match status" value="2"/>
</dbReference>
<feature type="domain" description="Kazal-like" evidence="7">
    <location>
        <begin position="132"/>
        <end position="195"/>
    </location>
</feature>
<feature type="domain" description="Kazal-like" evidence="7">
    <location>
        <begin position="207"/>
        <end position="249"/>
    </location>
</feature>
<evidence type="ECO:0000313" key="8">
    <source>
        <dbReference type="EMBL" id="CAG9117459.1"/>
    </source>
</evidence>
<dbReference type="GO" id="GO:0048731">
    <property type="term" value="P:system development"/>
    <property type="evidence" value="ECO:0007669"/>
    <property type="project" value="UniProtKB-ARBA"/>
</dbReference>
<dbReference type="PROSITE" id="PS01248">
    <property type="entry name" value="EGF_LAM_1"/>
    <property type="match status" value="1"/>
</dbReference>
<feature type="domain" description="Laminin EGF-like" evidence="6">
    <location>
        <begin position="527"/>
        <end position="578"/>
    </location>
</feature>
<dbReference type="CDD" id="cd00055">
    <property type="entry name" value="EGF_Lam"/>
    <property type="match status" value="2"/>
</dbReference>
<dbReference type="FunFam" id="2.10.25.10:FF:000180">
    <property type="entry name" value="Netrin G2"/>
    <property type="match status" value="1"/>
</dbReference>
<dbReference type="Pfam" id="PF02210">
    <property type="entry name" value="Laminin_G_2"/>
    <property type="match status" value="1"/>
</dbReference>
<dbReference type="Gene3D" id="3.30.60.30">
    <property type="match status" value="6"/>
</dbReference>
<dbReference type="SUPFAM" id="SSF49899">
    <property type="entry name" value="Concanavalin A-like lectins/glucanases"/>
    <property type="match status" value="1"/>
</dbReference>
<feature type="disulfide bond" evidence="3">
    <location>
        <begin position="527"/>
        <end position="539"/>
    </location>
</feature>
<reference evidence="8" key="1">
    <citation type="submission" date="2020-11" db="EMBL/GenBank/DDBJ databases">
        <authorList>
            <person name="Whiteford S."/>
        </authorList>
    </citation>
    <scope>NUCLEOTIDE SEQUENCE</scope>
</reference>
<dbReference type="InterPro" id="IPR002049">
    <property type="entry name" value="LE_dom"/>
</dbReference>
<feature type="disulfide bond" evidence="3">
    <location>
        <begin position="547"/>
        <end position="556"/>
    </location>
</feature>
<dbReference type="GO" id="GO:0030154">
    <property type="term" value="P:cell differentiation"/>
    <property type="evidence" value="ECO:0007669"/>
    <property type="project" value="UniProtKB-KW"/>
</dbReference>
<dbReference type="InterPro" id="IPR001791">
    <property type="entry name" value="Laminin_G"/>
</dbReference>
<evidence type="ECO:0000256" key="2">
    <source>
        <dbReference type="ARBA" id="ARBA00023157"/>
    </source>
</evidence>
<name>A0A8S4EPA2_PLUXY</name>
<feature type="disulfide bond" evidence="3">
    <location>
        <begin position="581"/>
        <end position="598"/>
    </location>
</feature>
<dbReference type="PANTHER" id="PTHR10913:SF78">
    <property type="entry name" value="AGRIN"/>
    <property type="match status" value="1"/>
</dbReference>
<dbReference type="InterPro" id="IPR036058">
    <property type="entry name" value="Kazal_dom_sf"/>
</dbReference>
<dbReference type="EMBL" id="CAJHNJ030000020">
    <property type="protein sequence ID" value="CAG9117459.1"/>
    <property type="molecule type" value="Genomic_DNA"/>
</dbReference>